<reference evidence="10 11" key="1">
    <citation type="submission" date="2019-08" db="EMBL/GenBank/DDBJ databases">
        <title>In-depth cultivation of the pig gut microbiome towards novel bacterial diversity and tailored functional studies.</title>
        <authorList>
            <person name="Wylensek D."/>
            <person name="Hitch T.C.A."/>
            <person name="Clavel T."/>
        </authorList>
    </citation>
    <scope>NUCLEOTIDE SEQUENCE [LARGE SCALE GENOMIC DNA]</scope>
    <source>
        <strain evidence="10 11">NM-380-WT-3C1</strain>
    </source>
</reference>
<dbReference type="InterPro" id="IPR037171">
    <property type="entry name" value="NagB/RpiA_transferase-like"/>
</dbReference>
<evidence type="ECO:0000256" key="8">
    <source>
        <dbReference type="HAMAP-Rule" id="MF_01241"/>
    </source>
</evidence>
<dbReference type="PANTHER" id="PTHR11280">
    <property type="entry name" value="GLUCOSAMINE-6-PHOSPHATE ISOMERASE"/>
    <property type="match status" value="1"/>
</dbReference>
<dbReference type="NCBIfam" id="TIGR00502">
    <property type="entry name" value="nagB"/>
    <property type="match status" value="1"/>
</dbReference>
<dbReference type="EMBL" id="VUNN01000003">
    <property type="protein sequence ID" value="MSU05729.1"/>
    <property type="molecule type" value="Genomic_DNA"/>
</dbReference>
<dbReference type="SUPFAM" id="SSF100950">
    <property type="entry name" value="NagB/RpiA/CoA transferase-like"/>
    <property type="match status" value="1"/>
</dbReference>
<gene>
    <name evidence="8" type="primary">nagB</name>
    <name evidence="10" type="ORF">FYJ80_02905</name>
</gene>
<dbReference type="GO" id="GO:0006043">
    <property type="term" value="P:glucosamine catabolic process"/>
    <property type="evidence" value="ECO:0007669"/>
    <property type="project" value="TreeGrafter"/>
</dbReference>
<sequence>MRVIIQNDYEKLSLWAARHIAKTIKDHQKVSDRPFILGLPTGSSPIGTYKELIRLNKAGYISFKNVITFNMDEYVGLPRDHEQSYWTFMHENFFNHIDIPAENINMLNGNAEDVKAECARYEEKIKSYGGIDLFLGGIGADGHIAFNEPFSSLSSRTRQKTLTYDTKVMNSRFFGGDINKVPNTALTVGVQTVTDSREVVVLVNGHSKARALQATIEGSVSQAWTCSALQMHPNALIVCDEPACGELKVDTYKYFKDIESTNLDVEKIL</sequence>
<keyword evidence="2 8" id="KW-0021">Allosteric enzyme</keyword>
<keyword evidence="11" id="KW-1185">Reference proteome</keyword>
<protein>
    <recommendedName>
        <fullName evidence="8">Glucosamine-6-phosphate deaminase</fullName>
        <ecNumber evidence="8">3.5.99.6</ecNumber>
    </recommendedName>
    <alternativeName>
        <fullName evidence="8">GlcN6P deaminase</fullName>
        <shortName evidence="8">GNPDA</shortName>
    </alternativeName>
    <alternativeName>
        <fullName evidence="8">Glucosamine-6-phosphate isomerase</fullName>
    </alternativeName>
</protein>
<dbReference type="RefSeq" id="WP_154424626.1">
    <property type="nucleotide sequence ID" value="NZ_JAQYGB010000012.1"/>
</dbReference>
<dbReference type="GO" id="GO:0005975">
    <property type="term" value="P:carbohydrate metabolic process"/>
    <property type="evidence" value="ECO:0007669"/>
    <property type="project" value="InterPro"/>
</dbReference>
<feature type="site" description="Part of the allosteric site" evidence="8">
    <location>
        <position position="160"/>
    </location>
</feature>
<keyword evidence="3 8" id="KW-0378">Hydrolase</keyword>
<dbReference type="GO" id="GO:0004342">
    <property type="term" value="F:glucosamine-6-phosphate deaminase activity"/>
    <property type="evidence" value="ECO:0007669"/>
    <property type="project" value="UniProtKB-UniRule"/>
</dbReference>
<name>A0A7X2PBB8_9SPIO</name>
<keyword evidence="4 8" id="KW-0119">Carbohydrate metabolism</keyword>
<comment type="similarity">
    <text evidence="7 8">Belongs to the glucosamine/galactosamine-6-phosphate isomerase family. NagB subfamily.</text>
</comment>
<dbReference type="PANTHER" id="PTHR11280:SF5">
    <property type="entry name" value="GLUCOSAMINE-6-PHOSPHATE ISOMERASE"/>
    <property type="match status" value="1"/>
</dbReference>
<evidence type="ECO:0000256" key="5">
    <source>
        <dbReference type="ARBA" id="ARBA00055188"/>
    </source>
</evidence>
<organism evidence="10 11">
    <name type="scientific">Bullifex porci</name>
    <dbReference type="NCBI Taxonomy" id="2606638"/>
    <lineage>
        <taxon>Bacteria</taxon>
        <taxon>Pseudomonadati</taxon>
        <taxon>Spirochaetota</taxon>
        <taxon>Spirochaetia</taxon>
        <taxon>Spirochaetales</taxon>
        <taxon>Spirochaetaceae</taxon>
        <taxon>Bullifex</taxon>
    </lineage>
</organism>
<accession>A0A7X2PBB8</accession>
<dbReference type="Gene3D" id="3.40.50.1360">
    <property type="match status" value="1"/>
</dbReference>
<dbReference type="GO" id="GO:0005829">
    <property type="term" value="C:cytosol"/>
    <property type="evidence" value="ECO:0007669"/>
    <property type="project" value="UniProtKB-ARBA"/>
</dbReference>
<dbReference type="Pfam" id="PF01182">
    <property type="entry name" value="Glucosamine_iso"/>
    <property type="match status" value="1"/>
</dbReference>
<dbReference type="EC" id="3.5.99.6" evidence="8"/>
<dbReference type="AlphaFoldDB" id="A0A7X2PBB8"/>
<comment type="caution">
    <text evidence="8">Lacks conserved residue(s) required for the propagation of feature annotation.</text>
</comment>
<feature type="site" description="Part of the allosteric site" evidence="8">
    <location>
        <position position="151"/>
    </location>
</feature>
<feature type="active site" description="Proton acceptor; for ring-opening step" evidence="8">
    <location>
        <position position="143"/>
    </location>
</feature>
<evidence type="ECO:0000256" key="6">
    <source>
        <dbReference type="ARBA" id="ARBA00060525"/>
    </source>
</evidence>
<dbReference type="InterPro" id="IPR018321">
    <property type="entry name" value="Glucosamine6P_isomerase_CS"/>
</dbReference>
<dbReference type="Proteomes" id="UP000460549">
    <property type="component" value="Unassembled WGS sequence"/>
</dbReference>
<proteinExistence type="inferred from homology"/>
<evidence type="ECO:0000259" key="9">
    <source>
        <dbReference type="Pfam" id="PF01182"/>
    </source>
</evidence>
<comment type="caution">
    <text evidence="10">The sequence shown here is derived from an EMBL/GenBank/DDBJ whole genome shotgun (WGS) entry which is preliminary data.</text>
</comment>
<comment type="catalytic activity">
    <reaction evidence="1 8">
        <text>alpha-D-glucosamine 6-phosphate + H2O = beta-D-fructose 6-phosphate + NH4(+)</text>
        <dbReference type="Rhea" id="RHEA:12172"/>
        <dbReference type="ChEBI" id="CHEBI:15377"/>
        <dbReference type="ChEBI" id="CHEBI:28938"/>
        <dbReference type="ChEBI" id="CHEBI:57634"/>
        <dbReference type="ChEBI" id="CHEBI:75989"/>
        <dbReference type="EC" id="3.5.99.6"/>
    </reaction>
</comment>
<evidence type="ECO:0000256" key="1">
    <source>
        <dbReference type="ARBA" id="ARBA00000644"/>
    </source>
</evidence>
<dbReference type="InterPro" id="IPR004547">
    <property type="entry name" value="Glucosamine6P_isomerase"/>
</dbReference>
<feature type="active site" description="For ring-opening step" evidence="8">
    <location>
        <position position="148"/>
    </location>
</feature>
<evidence type="ECO:0000256" key="4">
    <source>
        <dbReference type="ARBA" id="ARBA00023277"/>
    </source>
</evidence>
<evidence type="ECO:0000256" key="2">
    <source>
        <dbReference type="ARBA" id="ARBA00022533"/>
    </source>
</evidence>
<dbReference type="GO" id="GO:0006046">
    <property type="term" value="P:N-acetylglucosamine catabolic process"/>
    <property type="evidence" value="ECO:0007669"/>
    <property type="project" value="UniProtKB-UniRule"/>
</dbReference>
<dbReference type="PROSITE" id="PS01161">
    <property type="entry name" value="GLC_GALNAC_ISOMERASE"/>
    <property type="match status" value="1"/>
</dbReference>
<evidence type="ECO:0000256" key="7">
    <source>
        <dbReference type="ARBA" id="ARBA00061194"/>
    </source>
</evidence>
<dbReference type="HAMAP" id="MF_01241">
    <property type="entry name" value="GlcN6P_deamin"/>
    <property type="match status" value="1"/>
</dbReference>
<feature type="site" description="Part of the allosteric site" evidence="8">
    <location>
        <position position="158"/>
    </location>
</feature>
<evidence type="ECO:0000313" key="11">
    <source>
        <dbReference type="Proteomes" id="UP000460549"/>
    </source>
</evidence>
<evidence type="ECO:0000313" key="10">
    <source>
        <dbReference type="EMBL" id="MSU05729.1"/>
    </source>
</evidence>
<dbReference type="CDD" id="cd01399">
    <property type="entry name" value="GlcN6P_deaminase"/>
    <property type="match status" value="1"/>
</dbReference>
<dbReference type="FunFam" id="3.40.50.1360:FF:000002">
    <property type="entry name" value="Glucosamine-6-phosphate deaminase"/>
    <property type="match status" value="1"/>
</dbReference>
<comment type="function">
    <text evidence="5 8">Catalyzes the reversible isomerization-deamination of glucosamine 6-phosphate (GlcN6P) to form fructose 6-phosphate (Fru6P) and ammonium ion.</text>
</comment>
<comment type="activity regulation">
    <text evidence="8">Allosterically activated by N-acetylglucosamine 6-phosphate (GlcNAc6P).</text>
</comment>
<evidence type="ECO:0000256" key="3">
    <source>
        <dbReference type="ARBA" id="ARBA00022801"/>
    </source>
</evidence>
<dbReference type="GO" id="GO:0019262">
    <property type="term" value="P:N-acetylneuraminate catabolic process"/>
    <property type="evidence" value="ECO:0007669"/>
    <property type="project" value="UniProtKB-UniRule"/>
</dbReference>
<comment type="pathway">
    <text evidence="6 8">Amino-sugar metabolism; N-acetylneuraminate degradation; D-fructose 6-phosphate from N-acetylneuraminate: step 5/5.</text>
</comment>
<feature type="site" description="Part of the allosteric site" evidence="8">
    <location>
        <position position="161"/>
    </location>
</feature>
<dbReference type="InterPro" id="IPR006148">
    <property type="entry name" value="Glc/Gal-6P_isomerase"/>
</dbReference>
<feature type="active site" description="Proton acceptor; for enolization step" evidence="8">
    <location>
        <position position="72"/>
    </location>
</feature>
<dbReference type="UniPathway" id="UPA00629">
    <property type="reaction ID" value="UER00684"/>
</dbReference>
<feature type="domain" description="Glucosamine/galactosamine-6-phosphate isomerase" evidence="9">
    <location>
        <begin position="9"/>
        <end position="230"/>
    </location>
</feature>
<feature type="active site" description="For ring-opening step" evidence="8">
    <location>
        <position position="141"/>
    </location>
</feature>
<dbReference type="GO" id="GO:0042802">
    <property type="term" value="F:identical protein binding"/>
    <property type="evidence" value="ECO:0007669"/>
    <property type="project" value="TreeGrafter"/>
</dbReference>